<evidence type="ECO:0000256" key="5">
    <source>
        <dbReference type="ARBA" id="ARBA00022949"/>
    </source>
</evidence>
<evidence type="ECO:0000256" key="7">
    <source>
        <dbReference type="SAM" id="MobiDB-lite"/>
    </source>
</evidence>
<evidence type="ECO:0000256" key="6">
    <source>
        <dbReference type="PROSITE-ProRule" id="PRU00259"/>
    </source>
</evidence>
<dbReference type="InterPro" id="IPR000225">
    <property type="entry name" value="Armadillo"/>
</dbReference>
<evidence type="ECO:0000256" key="1">
    <source>
        <dbReference type="ARBA" id="ARBA00004282"/>
    </source>
</evidence>
<sequence length="714" mass="77896">MMAPVPLRSAMETVRADDTSLALPSDDKLRTGQQRVLDQVHTIKRSKSKHGTSKSPASSPTGLSPQSSTTYTEFGTFKFVPSKTNGTFSRTNSTMSTGYNKVMNSQKSRTLSAKTMGGRHFSNSATLDHHIGTSKLTQRPNGLKTSRSDPILVPPVPASASAMGAKGQTIQNQQTFQTRVNRHSTYSVTNGTQMTNSQTRMVRPPSDHIDGKMGTMKISKADMQQLAVNSAASMTDMTIKDAVDLLAHPEEIYQQHGASFIQSTTYNNEGSKKEVYELGGIPLLVCLLRSSNPDVSQAAAKALRNLVFNNLDNKLQVQDCDGIAKSLQLLKETDSTETQKQVTGLLWNLSSADQLKKEMSATALPALTEYVLVPFTSWSENTNNNNVHPESFCNATACLRNLSSSKDRERKAMRDCRGLIDSLMSYVQSCVAEENPDDKSVENCVCILHNLTFQLDSESPECFRNVFPGSESESGKKSPTIGCFSPRSSKVQKEFLFDANKVMDSAPSGANWLCHPKAMQTYLSLMGTSQNDSTLEACCGALQNITASKGPWSSVISQILIRNQGALMYMPSLLRSTNSSLQKTAMSLVNNLSRNSGLQTPMAKQILPELTSLLSSGPSKMGNSDETIASVCNTALPLILTDTEFTKKFVQNEMVSSLADLSENRALPKSSAAASLLLYRLWNDRNLQGVLKKMGYSKAFFINENTSGLAKSFQ</sequence>
<dbReference type="OMA" id="EENYQQC"/>
<dbReference type="AlphaFoldDB" id="A0A3Q1JFU4"/>
<dbReference type="Pfam" id="PF00514">
    <property type="entry name" value="Arm"/>
    <property type="match status" value="2"/>
</dbReference>
<keyword evidence="5" id="KW-0965">Cell junction</keyword>
<dbReference type="Ensembl" id="ENSATET00000034358.3">
    <property type="protein sequence ID" value="ENSATEP00000033867.1"/>
    <property type="gene ID" value="ENSATEG00000023297.3"/>
</dbReference>
<feature type="compositionally biased region" description="Polar residues" evidence="7">
    <location>
        <begin position="53"/>
        <end position="69"/>
    </location>
</feature>
<dbReference type="Proteomes" id="UP000265040">
    <property type="component" value="Chromosome 7"/>
</dbReference>
<accession>A0A3Q1JFU4</accession>
<keyword evidence="9" id="KW-1185">Reference proteome</keyword>
<dbReference type="STRING" id="64144.ENSATEP00000033867"/>
<keyword evidence="3" id="KW-0677">Repeat</keyword>
<evidence type="ECO:0000256" key="2">
    <source>
        <dbReference type="ARBA" id="ARBA00005462"/>
    </source>
</evidence>
<dbReference type="InterPro" id="IPR011989">
    <property type="entry name" value="ARM-like"/>
</dbReference>
<protein>
    <recommendedName>
        <fullName evidence="10">Plakophilin 1</fullName>
    </recommendedName>
</protein>
<evidence type="ECO:0008006" key="10">
    <source>
        <dbReference type="Google" id="ProtNLM"/>
    </source>
</evidence>
<keyword evidence="4" id="KW-0130">Cell adhesion</keyword>
<dbReference type="GO" id="GO:0005737">
    <property type="term" value="C:cytoplasm"/>
    <property type="evidence" value="ECO:0007669"/>
    <property type="project" value="TreeGrafter"/>
</dbReference>
<dbReference type="GO" id="GO:0005634">
    <property type="term" value="C:nucleus"/>
    <property type="evidence" value="ECO:0007669"/>
    <property type="project" value="TreeGrafter"/>
</dbReference>
<dbReference type="InterPro" id="IPR016024">
    <property type="entry name" value="ARM-type_fold"/>
</dbReference>
<dbReference type="OrthoDB" id="3245100at2759"/>
<comment type="subcellular location">
    <subcellularLocation>
        <location evidence="1">Cell junction</location>
    </subcellularLocation>
</comment>
<proteinExistence type="inferred from homology"/>
<dbReference type="InterPro" id="IPR028435">
    <property type="entry name" value="Plakophilin/d_Catenin"/>
</dbReference>
<dbReference type="GO" id="GO:0005912">
    <property type="term" value="C:adherens junction"/>
    <property type="evidence" value="ECO:0007669"/>
    <property type="project" value="TreeGrafter"/>
</dbReference>
<dbReference type="GeneTree" id="ENSGT00940000156735"/>
<dbReference type="Gene3D" id="1.25.10.10">
    <property type="entry name" value="Leucine-rich Repeat Variant"/>
    <property type="match status" value="1"/>
</dbReference>
<dbReference type="GO" id="GO:0005886">
    <property type="term" value="C:plasma membrane"/>
    <property type="evidence" value="ECO:0007669"/>
    <property type="project" value="TreeGrafter"/>
</dbReference>
<feature type="region of interest" description="Disordered" evidence="7">
    <location>
        <begin position="41"/>
        <end position="69"/>
    </location>
</feature>
<evidence type="ECO:0000256" key="3">
    <source>
        <dbReference type="ARBA" id="ARBA00022737"/>
    </source>
</evidence>
<organism evidence="8 9">
    <name type="scientific">Anabas testudineus</name>
    <name type="common">Climbing perch</name>
    <name type="synonym">Anthias testudineus</name>
    <dbReference type="NCBI Taxonomy" id="64144"/>
    <lineage>
        <taxon>Eukaryota</taxon>
        <taxon>Metazoa</taxon>
        <taxon>Chordata</taxon>
        <taxon>Craniata</taxon>
        <taxon>Vertebrata</taxon>
        <taxon>Euteleostomi</taxon>
        <taxon>Actinopterygii</taxon>
        <taxon>Neopterygii</taxon>
        <taxon>Teleostei</taxon>
        <taxon>Neoteleostei</taxon>
        <taxon>Acanthomorphata</taxon>
        <taxon>Anabantaria</taxon>
        <taxon>Anabantiformes</taxon>
        <taxon>Anabantoidei</taxon>
        <taxon>Anabantidae</taxon>
        <taxon>Anabas</taxon>
    </lineage>
</organism>
<reference evidence="8" key="1">
    <citation type="submission" date="2021-04" db="EMBL/GenBank/DDBJ databases">
        <authorList>
            <consortium name="Wellcome Sanger Institute Data Sharing"/>
        </authorList>
    </citation>
    <scope>NUCLEOTIDE SEQUENCE [LARGE SCALE GENOMIC DNA]</scope>
</reference>
<dbReference type="PANTHER" id="PTHR10372:SF3">
    <property type="entry name" value="PLAKOPHILIN-1"/>
    <property type="match status" value="1"/>
</dbReference>
<feature type="compositionally biased region" description="Basic residues" evidence="7">
    <location>
        <begin position="42"/>
        <end position="52"/>
    </location>
</feature>
<dbReference type="GO" id="GO:0098609">
    <property type="term" value="P:cell-cell adhesion"/>
    <property type="evidence" value="ECO:0007669"/>
    <property type="project" value="InterPro"/>
</dbReference>
<feature type="repeat" description="ARM" evidence="6">
    <location>
        <begin position="279"/>
        <end position="310"/>
    </location>
</feature>
<dbReference type="SMART" id="SM00185">
    <property type="entry name" value="ARM"/>
    <property type="match status" value="7"/>
</dbReference>
<dbReference type="PANTHER" id="PTHR10372">
    <property type="entry name" value="PLAKOPHILLIN-RELATED"/>
    <property type="match status" value="1"/>
</dbReference>
<comment type="similarity">
    <text evidence="2">Belongs to the beta-catenin family.</text>
</comment>
<dbReference type="PROSITE" id="PS50176">
    <property type="entry name" value="ARM_REPEAT"/>
    <property type="match status" value="1"/>
</dbReference>
<dbReference type="SUPFAM" id="SSF48371">
    <property type="entry name" value="ARM repeat"/>
    <property type="match status" value="1"/>
</dbReference>
<evidence type="ECO:0000313" key="9">
    <source>
        <dbReference type="Proteomes" id="UP000265040"/>
    </source>
</evidence>
<evidence type="ECO:0000256" key="4">
    <source>
        <dbReference type="ARBA" id="ARBA00022889"/>
    </source>
</evidence>
<gene>
    <name evidence="8" type="primary">PKP1</name>
</gene>
<reference evidence="8" key="2">
    <citation type="submission" date="2025-08" db="UniProtKB">
        <authorList>
            <consortium name="Ensembl"/>
        </authorList>
    </citation>
    <scope>IDENTIFICATION</scope>
</reference>
<dbReference type="InParanoid" id="A0A3Q1JFU4"/>
<name>A0A3Q1JFU4_ANATE</name>
<evidence type="ECO:0000313" key="8">
    <source>
        <dbReference type="Ensembl" id="ENSATEP00000033867.1"/>
    </source>
</evidence>
<reference evidence="8" key="3">
    <citation type="submission" date="2025-09" db="UniProtKB">
        <authorList>
            <consortium name="Ensembl"/>
        </authorList>
    </citation>
    <scope>IDENTIFICATION</scope>
</reference>